<sequence length="701" mass="78883">MDVASNVAQIKSQSLKGQDWTYEKSGNPSTQLYGSEYISTTTKNPLEEETAYSRVISDMNETESFNEEVTIVNAIENPDTEINEEHDLILSTSNDKKFTSPYVETSTAFNVYNTADRTEKQFDETSDVDESKNIDSDITQSQEDSLRPGIFVNDSEAANRFEDDSKEDETSIRYDYSTNEESKDPDNTSKQEFFLLFLPVLQSGLKNTEPLGNSAENNNGEGAAVTTEMSPIEIDNIGGMSEGELISDKNSNNSEDILWYDRSYYDTHLPENPETFADSNEYPQAEESKHEELKDLDSTSKQEFFLLLLPVLQSGLRNTEPLENSTGNKDGEGADVTMEKSLIEVDNIEGISEGELISDVDSNIYKDTVISDSNSEDRDVLKQAKKCTDSNEYPQIEESKYEEKVEGISEGELITDENSNTHMFTVISGSSSEGRDVLKQAEILRNSNKYPQTEESKHEEKVEGISEGELISDENSNAHIIIVISDSSSEDKDVSTEAEIFTDSNAHLQTEESKHEESKDADTLGKMEVLENFVLFVPILRNASGHTEVLKNSTENNNREKITVTLVKFRNEMESTEGRSKDESTSDENSSISEDVIYEDTNISSYPEIFTHSNEYSQTKKSMHEEWKNLDSTGTDELSDSNDHYNAPLSAENYEDIDSSQSSSSFFNGFFSSRNLFKDVVASDKYKMEADWARYVFLLKC</sequence>
<dbReference type="EMBL" id="KQ414708">
    <property type="protein sequence ID" value="KOC63032.1"/>
    <property type="molecule type" value="Genomic_DNA"/>
</dbReference>
<dbReference type="Proteomes" id="UP000053825">
    <property type="component" value="Unassembled WGS sequence"/>
</dbReference>
<protein>
    <submittedName>
        <fullName evidence="2">Uncharacterized protein</fullName>
    </submittedName>
</protein>
<accession>A0A0L7QWP2</accession>
<keyword evidence="3" id="KW-1185">Reference proteome</keyword>
<evidence type="ECO:0000313" key="2">
    <source>
        <dbReference type="EMBL" id="KOC63032.1"/>
    </source>
</evidence>
<name>A0A0L7QWP2_9HYME</name>
<dbReference type="AlphaFoldDB" id="A0A0L7QWP2"/>
<proteinExistence type="predicted"/>
<reference evidence="2 3" key="1">
    <citation type="submission" date="2015-07" db="EMBL/GenBank/DDBJ databases">
        <title>The genome of Habropoda laboriosa.</title>
        <authorList>
            <person name="Pan H."/>
            <person name="Kapheim K."/>
        </authorList>
    </citation>
    <scope>NUCLEOTIDE SEQUENCE [LARGE SCALE GENOMIC DNA]</scope>
    <source>
        <strain evidence="2">0110345459</strain>
    </source>
</reference>
<gene>
    <name evidence="2" type="ORF">WH47_04427</name>
</gene>
<feature type="compositionally biased region" description="Basic and acidic residues" evidence="1">
    <location>
        <begin position="570"/>
        <end position="584"/>
    </location>
</feature>
<organism evidence="2 3">
    <name type="scientific">Habropoda laboriosa</name>
    <dbReference type="NCBI Taxonomy" id="597456"/>
    <lineage>
        <taxon>Eukaryota</taxon>
        <taxon>Metazoa</taxon>
        <taxon>Ecdysozoa</taxon>
        <taxon>Arthropoda</taxon>
        <taxon>Hexapoda</taxon>
        <taxon>Insecta</taxon>
        <taxon>Pterygota</taxon>
        <taxon>Neoptera</taxon>
        <taxon>Endopterygota</taxon>
        <taxon>Hymenoptera</taxon>
        <taxon>Apocrita</taxon>
        <taxon>Aculeata</taxon>
        <taxon>Apoidea</taxon>
        <taxon>Anthophila</taxon>
        <taxon>Apidae</taxon>
        <taxon>Habropoda</taxon>
    </lineage>
</organism>
<evidence type="ECO:0000313" key="3">
    <source>
        <dbReference type="Proteomes" id="UP000053825"/>
    </source>
</evidence>
<dbReference type="OrthoDB" id="7617444at2759"/>
<feature type="region of interest" description="Disordered" evidence="1">
    <location>
        <begin position="120"/>
        <end position="188"/>
    </location>
</feature>
<feature type="region of interest" description="Disordered" evidence="1">
    <location>
        <begin position="570"/>
        <end position="594"/>
    </location>
</feature>
<feature type="compositionally biased region" description="Basic and acidic residues" evidence="1">
    <location>
        <begin position="157"/>
        <end position="172"/>
    </location>
</feature>
<feature type="compositionally biased region" description="Basic and acidic residues" evidence="1">
    <location>
        <begin position="509"/>
        <end position="523"/>
    </location>
</feature>
<feature type="region of interest" description="Disordered" evidence="1">
    <location>
        <begin position="502"/>
        <end position="523"/>
    </location>
</feature>
<evidence type="ECO:0000256" key="1">
    <source>
        <dbReference type="SAM" id="MobiDB-lite"/>
    </source>
</evidence>
<feature type="compositionally biased region" description="Basic and acidic residues" evidence="1">
    <location>
        <begin position="120"/>
        <end position="135"/>
    </location>
</feature>